<evidence type="ECO:0000313" key="2">
    <source>
        <dbReference type="EMBL" id="KIO26407.1"/>
    </source>
</evidence>
<gene>
    <name evidence="2" type="ORF">M407DRAFT_74582</name>
</gene>
<reference evidence="2 3" key="1">
    <citation type="submission" date="2014-04" db="EMBL/GenBank/DDBJ databases">
        <authorList>
            <consortium name="DOE Joint Genome Institute"/>
            <person name="Kuo A."/>
            <person name="Girlanda M."/>
            <person name="Perotto S."/>
            <person name="Kohler A."/>
            <person name="Nagy L.G."/>
            <person name="Floudas D."/>
            <person name="Copeland A."/>
            <person name="Barry K.W."/>
            <person name="Cichocki N."/>
            <person name="Veneault-Fourrey C."/>
            <person name="LaButti K."/>
            <person name="Lindquist E.A."/>
            <person name="Lipzen A."/>
            <person name="Lundell T."/>
            <person name="Morin E."/>
            <person name="Murat C."/>
            <person name="Sun H."/>
            <person name="Tunlid A."/>
            <person name="Henrissat B."/>
            <person name="Grigoriev I.V."/>
            <person name="Hibbett D.S."/>
            <person name="Martin F."/>
            <person name="Nordberg H.P."/>
            <person name="Cantor M.N."/>
            <person name="Hua S.X."/>
        </authorList>
    </citation>
    <scope>NUCLEOTIDE SEQUENCE [LARGE SCALE GENOMIC DNA]</scope>
    <source>
        <strain evidence="2 3">MUT 4182</strain>
    </source>
</reference>
<organism evidence="2 3">
    <name type="scientific">Tulasnella calospora MUT 4182</name>
    <dbReference type="NCBI Taxonomy" id="1051891"/>
    <lineage>
        <taxon>Eukaryota</taxon>
        <taxon>Fungi</taxon>
        <taxon>Dikarya</taxon>
        <taxon>Basidiomycota</taxon>
        <taxon>Agaricomycotina</taxon>
        <taxon>Agaricomycetes</taxon>
        <taxon>Cantharellales</taxon>
        <taxon>Tulasnellaceae</taxon>
        <taxon>Tulasnella</taxon>
    </lineage>
</organism>
<dbReference type="InterPro" id="IPR001680">
    <property type="entry name" value="WD40_rpt"/>
</dbReference>
<dbReference type="InterPro" id="IPR011047">
    <property type="entry name" value="Quinoprotein_ADH-like_sf"/>
</dbReference>
<dbReference type="HOGENOM" id="CLU_000288_57_30_1"/>
<accession>A0A0C3LYA4</accession>
<sequence>VRLWDAQTGALLGELLTDHSDSIRSVVFSPNGKVLTSVSTEGIVRLWDLSLIKHVPA</sequence>
<dbReference type="OrthoDB" id="6262491at2759"/>
<dbReference type="EMBL" id="KN823025">
    <property type="protein sequence ID" value="KIO26407.1"/>
    <property type="molecule type" value="Genomic_DNA"/>
</dbReference>
<name>A0A0C3LYA4_9AGAM</name>
<keyword evidence="3" id="KW-1185">Reference proteome</keyword>
<dbReference type="PROSITE" id="PS50082">
    <property type="entry name" value="WD_REPEATS_2"/>
    <property type="match status" value="1"/>
</dbReference>
<dbReference type="SUPFAM" id="SSF50998">
    <property type="entry name" value="Quinoprotein alcohol dehydrogenase-like"/>
    <property type="match status" value="1"/>
</dbReference>
<protein>
    <submittedName>
        <fullName evidence="2">Uncharacterized protein</fullName>
    </submittedName>
</protein>
<keyword evidence="1" id="KW-0853">WD repeat</keyword>
<dbReference type="PROSITE" id="PS50294">
    <property type="entry name" value="WD_REPEATS_REGION"/>
    <property type="match status" value="1"/>
</dbReference>
<dbReference type="Pfam" id="PF00400">
    <property type="entry name" value="WD40"/>
    <property type="match status" value="1"/>
</dbReference>
<dbReference type="AlphaFoldDB" id="A0A0C3LYA4"/>
<feature type="non-terminal residue" evidence="2">
    <location>
        <position position="1"/>
    </location>
</feature>
<evidence type="ECO:0000313" key="3">
    <source>
        <dbReference type="Proteomes" id="UP000054248"/>
    </source>
</evidence>
<evidence type="ECO:0000256" key="1">
    <source>
        <dbReference type="PROSITE-ProRule" id="PRU00221"/>
    </source>
</evidence>
<dbReference type="Gene3D" id="2.130.10.10">
    <property type="entry name" value="YVTN repeat-like/Quinoprotein amine dehydrogenase"/>
    <property type="match status" value="1"/>
</dbReference>
<dbReference type="PANTHER" id="PTHR19879">
    <property type="entry name" value="TRANSCRIPTION INITIATION FACTOR TFIID"/>
    <property type="match status" value="1"/>
</dbReference>
<dbReference type="Proteomes" id="UP000054248">
    <property type="component" value="Unassembled WGS sequence"/>
</dbReference>
<feature type="repeat" description="WD" evidence="1">
    <location>
        <begin position="16"/>
        <end position="50"/>
    </location>
</feature>
<dbReference type="InterPro" id="IPR015943">
    <property type="entry name" value="WD40/YVTN_repeat-like_dom_sf"/>
</dbReference>
<reference evidence="3" key="2">
    <citation type="submission" date="2015-01" db="EMBL/GenBank/DDBJ databases">
        <title>Evolutionary Origins and Diversification of the Mycorrhizal Mutualists.</title>
        <authorList>
            <consortium name="DOE Joint Genome Institute"/>
            <consortium name="Mycorrhizal Genomics Consortium"/>
            <person name="Kohler A."/>
            <person name="Kuo A."/>
            <person name="Nagy L.G."/>
            <person name="Floudas D."/>
            <person name="Copeland A."/>
            <person name="Barry K.W."/>
            <person name="Cichocki N."/>
            <person name="Veneault-Fourrey C."/>
            <person name="LaButti K."/>
            <person name="Lindquist E.A."/>
            <person name="Lipzen A."/>
            <person name="Lundell T."/>
            <person name="Morin E."/>
            <person name="Murat C."/>
            <person name="Riley R."/>
            <person name="Ohm R."/>
            <person name="Sun H."/>
            <person name="Tunlid A."/>
            <person name="Henrissat B."/>
            <person name="Grigoriev I.V."/>
            <person name="Hibbett D.S."/>
            <person name="Martin F."/>
        </authorList>
    </citation>
    <scope>NUCLEOTIDE SEQUENCE [LARGE SCALE GENOMIC DNA]</scope>
    <source>
        <strain evidence="3">MUT 4182</strain>
    </source>
</reference>
<dbReference type="PANTHER" id="PTHR19879:SF9">
    <property type="entry name" value="TRANSCRIPTION INITIATION FACTOR TFIID SUBUNIT 5"/>
    <property type="match status" value="1"/>
</dbReference>
<dbReference type="SMART" id="SM00320">
    <property type="entry name" value="WD40"/>
    <property type="match status" value="1"/>
</dbReference>
<proteinExistence type="predicted"/>